<sequence>MSASHFVQIFPISSLPLSINSSCRAVVIVCSPMFAIALFLQLPSSFIQIWLIPFSISELFLKLMFDLSSVKITLN</sequence>
<protein>
    <submittedName>
        <fullName evidence="1">Uncharacterized protein</fullName>
    </submittedName>
</protein>
<name>A0A2C9U9W7_MANES</name>
<proteinExistence type="predicted"/>
<organism evidence="1">
    <name type="scientific">Manihot esculenta</name>
    <name type="common">Cassava</name>
    <name type="synonym">Jatropha manihot</name>
    <dbReference type="NCBI Taxonomy" id="3983"/>
    <lineage>
        <taxon>Eukaryota</taxon>
        <taxon>Viridiplantae</taxon>
        <taxon>Streptophyta</taxon>
        <taxon>Embryophyta</taxon>
        <taxon>Tracheophyta</taxon>
        <taxon>Spermatophyta</taxon>
        <taxon>Magnoliopsida</taxon>
        <taxon>eudicotyledons</taxon>
        <taxon>Gunneridae</taxon>
        <taxon>Pentapetalae</taxon>
        <taxon>rosids</taxon>
        <taxon>fabids</taxon>
        <taxon>Malpighiales</taxon>
        <taxon>Euphorbiaceae</taxon>
        <taxon>Crotonoideae</taxon>
        <taxon>Manihoteae</taxon>
        <taxon>Manihot</taxon>
    </lineage>
</organism>
<accession>A0A2C9U9W7</accession>
<dbReference type="AlphaFoldDB" id="A0A2C9U9W7"/>
<gene>
    <name evidence="1" type="ORF">MANES_16G047100</name>
</gene>
<dbReference type="EMBL" id="CM004402">
    <property type="protein sequence ID" value="OAY26428.1"/>
    <property type="molecule type" value="Genomic_DNA"/>
</dbReference>
<reference evidence="1" key="1">
    <citation type="submission" date="2016-02" db="EMBL/GenBank/DDBJ databases">
        <title>WGS assembly of Manihot esculenta.</title>
        <authorList>
            <person name="Bredeson J.V."/>
            <person name="Prochnik S.E."/>
            <person name="Lyons J.B."/>
            <person name="Schmutz J."/>
            <person name="Grimwood J."/>
            <person name="Vrebalov J."/>
            <person name="Bart R.S."/>
            <person name="Amuge T."/>
            <person name="Ferguson M.E."/>
            <person name="Green R."/>
            <person name="Putnam N."/>
            <person name="Stites J."/>
            <person name="Rounsley S."/>
            <person name="Rokhsar D.S."/>
        </authorList>
    </citation>
    <scope>NUCLEOTIDE SEQUENCE [LARGE SCALE GENOMIC DNA]</scope>
    <source>
        <tissue evidence="1">Leaf</tissue>
    </source>
</reference>
<evidence type="ECO:0000313" key="1">
    <source>
        <dbReference type="EMBL" id="OAY26428.1"/>
    </source>
</evidence>